<evidence type="ECO:0000313" key="2">
    <source>
        <dbReference type="EMBL" id="ANU25657.1"/>
    </source>
</evidence>
<dbReference type="InterPro" id="IPR013651">
    <property type="entry name" value="ATP-grasp_RimK-type"/>
</dbReference>
<name>A0A1B1RXJ7_9BACL</name>
<protein>
    <submittedName>
        <fullName evidence="2">Alpha-L-glutamate ligase</fullName>
    </submittedName>
</protein>
<dbReference type="EMBL" id="CP016540">
    <property type="protein sequence ID" value="ANU25657.1"/>
    <property type="molecule type" value="Genomic_DNA"/>
</dbReference>
<dbReference type="STRING" id="1302659.I858_001010"/>
<proteinExistence type="predicted"/>
<gene>
    <name evidence="2" type="ORF">I858_001010</name>
</gene>
<dbReference type="GO" id="GO:0018169">
    <property type="term" value="F:ribosomal S6-glutamic acid ligase activity"/>
    <property type="evidence" value="ECO:0007669"/>
    <property type="project" value="TreeGrafter"/>
</dbReference>
<dbReference type="GO" id="GO:0009432">
    <property type="term" value="P:SOS response"/>
    <property type="evidence" value="ECO:0007669"/>
    <property type="project" value="TreeGrafter"/>
</dbReference>
<dbReference type="KEGG" id="pll:I858_001010"/>
<dbReference type="RefSeq" id="WP_065524233.1">
    <property type="nucleotide sequence ID" value="NZ_CP016540.2"/>
</dbReference>
<dbReference type="AlphaFoldDB" id="A0A1B1RXJ7"/>
<dbReference type="Pfam" id="PF08443">
    <property type="entry name" value="RimK"/>
    <property type="match status" value="1"/>
</dbReference>
<dbReference type="PANTHER" id="PTHR21621:SF0">
    <property type="entry name" value="BETA-CITRYLGLUTAMATE SYNTHASE B-RELATED"/>
    <property type="match status" value="1"/>
</dbReference>
<dbReference type="Gene3D" id="3.30.470.20">
    <property type="entry name" value="ATP-grasp fold, B domain"/>
    <property type="match status" value="1"/>
</dbReference>
<reference evidence="2" key="1">
    <citation type="submission" date="2016-10" db="EMBL/GenBank/DDBJ databases">
        <authorList>
            <person name="See-Too W.S."/>
        </authorList>
    </citation>
    <scope>NUCLEOTIDE SEQUENCE</scope>
    <source>
        <strain evidence="2">L10.15</strain>
    </source>
</reference>
<evidence type="ECO:0000259" key="1">
    <source>
        <dbReference type="Pfam" id="PF08443"/>
    </source>
</evidence>
<keyword evidence="2" id="KW-0436">Ligase</keyword>
<dbReference type="SUPFAM" id="SSF56059">
    <property type="entry name" value="Glutathione synthetase ATP-binding domain-like"/>
    <property type="match status" value="1"/>
</dbReference>
<accession>A0A1B1RXJ7</accession>
<keyword evidence="3" id="KW-1185">Reference proteome</keyword>
<sequence length="265" mass="30003">MKLLYETQDAIRNHGFIDDLQRVGDFEVVSWDDWSDEGLVLLAERLAGDVVVFRARRPQAARFLEDQGIHLVNRAEVNRIANDKWQSFKLFLLLGVATVPSYRQVPHYPCVAKTTTGHGGEEVWLLESADDLPKTKNPLVFQPVISHVADVRAYIIGTEVVGAVKRSATDSFKANYSLGATIEKHVLTAAQQKDVVRIARALKSDYIGIDFLLLEDGQHVFNEIEDPVGARSFYQTHEENIAELLVNHLHKLEKNAPFRREDRPH</sequence>
<dbReference type="Proteomes" id="UP000053354">
    <property type="component" value="Chromosome"/>
</dbReference>
<dbReference type="GO" id="GO:0005737">
    <property type="term" value="C:cytoplasm"/>
    <property type="evidence" value="ECO:0007669"/>
    <property type="project" value="TreeGrafter"/>
</dbReference>
<dbReference type="PANTHER" id="PTHR21621">
    <property type="entry name" value="RIBOSOMAL PROTEIN S6 MODIFICATION PROTEIN"/>
    <property type="match status" value="1"/>
</dbReference>
<dbReference type="OrthoDB" id="4426445at2"/>
<organism evidence="2 3">
    <name type="scientific">Planococcus versutus</name>
    <dbReference type="NCBI Taxonomy" id="1302659"/>
    <lineage>
        <taxon>Bacteria</taxon>
        <taxon>Bacillati</taxon>
        <taxon>Bacillota</taxon>
        <taxon>Bacilli</taxon>
        <taxon>Bacillales</taxon>
        <taxon>Caryophanaceae</taxon>
        <taxon>Planococcus</taxon>
    </lineage>
</organism>
<feature type="domain" description="ATP-grasp fold RimK-type" evidence="1">
    <location>
        <begin position="107"/>
        <end position="247"/>
    </location>
</feature>
<evidence type="ECO:0000313" key="3">
    <source>
        <dbReference type="Proteomes" id="UP000053354"/>
    </source>
</evidence>